<keyword evidence="12 18" id="KW-1133">Transmembrane helix</keyword>
<keyword evidence="7" id="KW-0328">Glycosyltransferase</keyword>
<comment type="pathway">
    <text evidence="4">Protein modification; protein glycosylation.</text>
</comment>
<feature type="transmembrane region" description="Helical" evidence="18">
    <location>
        <begin position="300"/>
        <end position="320"/>
    </location>
</feature>
<gene>
    <name evidence="22" type="ORF">ACFQJ4_01345</name>
</gene>
<keyword evidence="9 18" id="KW-0812">Transmembrane</keyword>
<comment type="subcellular location">
    <subcellularLocation>
        <location evidence="3">Cell membrane</location>
        <topology evidence="3">Multi-pass membrane protein</topology>
    </subcellularLocation>
</comment>
<feature type="domain" description="Oligosaccharyl transferase STT3 N-terminal" evidence="19">
    <location>
        <begin position="33"/>
        <end position="274"/>
    </location>
</feature>
<proteinExistence type="inferred from homology"/>
<feature type="transmembrane region" description="Helical" evidence="18">
    <location>
        <begin position="242"/>
        <end position="262"/>
    </location>
</feature>
<evidence type="ECO:0000256" key="17">
    <source>
        <dbReference type="SAM" id="MobiDB-lite"/>
    </source>
</evidence>
<dbReference type="PANTHER" id="PTHR13872">
    <property type="entry name" value="DOLICHYL-DIPHOSPHOOLIGOSACCHARIDE--PROTEIN GLYCOSYLTRANSFERASE SUBUNIT"/>
    <property type="match status" value="1"/>
</dbReference>
<feature type="transmembrane region" description="Helical" evidence="18">
    <location>
        <begin position="125"/>
        <end position="143"/>
    </location>
</feature>
<evidence type="ECO:0000256" key="7">
    <source>
        <dbReference type="ARBA" id="ARBA00022676"/>
    </source>
</evidence>
<dbReference type="InterPro" id="IPR048307">
    <property type="entry name" value="STT3_N"/>
</dbReference>
<evidence type="ECO:0000256" key="5">
    <source>
        <dbReference type="ARBA" id="ARBA00010810"/>
    </source>
</evidence>
<evidence type="ECO:0000256" key="6">
    <source>
        <dbReference type="ARBA" id="ARBA00012602"/>
    </source>
</evidence>
<evidence type="ECO:0000256" key="4">
    <source>
        <dbReference type="ARBA" id="ARBA00004922"/>
    </source>
</evidence>
<evidence type="ECO:0000313" key="23">
    <source>
        <dbReference type="Proteomes" id="UP001596398"/>
    </source>
</evidence>
<dbReference type="Pfam" id="PF18079">
    <property type="entry name" value="AglB_L1"/>
    <property type="match status" value="1"/>
</dbReference>
<evidence type="ECO:0000313" key="22">
    <source>
        <dbReference type="EMBL" id="MFC7233952.1"/>
    </source>
</evidence>
<feature type="domain" description="Archaeal glycosylation protein B peripheral" evidence="20">
    <location>
        <begin position="802"/>
        <end position="886"/>
    </location>
</feature>
<dbReference type="Pfam" id="PF22627">
    <property type="entry name" value="AglB_core-like"/>
    <property type="match status" value="1"/>
</dbReference>
<dbReference type="InterPro" id="IPR003674">
    <property type="entry name" value="Oligo_trans_STT3"/>
</dbReference>
<feature type="transmembrane region" description="Helical" evidence="18">
    <location>
        <begin position="178"/>
        <end position="196"/>
    </location>
</feature>
<dbReference type="GO" id="GO:0005886">
    <property type="term" value="C:plasma membrane"/>
    <property type="evidence" value="ECO:0007669"/>
    <property type="project" value="UniProtKB-SubCell"/>
</dbReference>
<keyword evidence="13 18" id="KW-0472">Membrane</keyword>
<evidence type="ECO:0000259" key="19">
    <source>
        <dbReference type="Pfam" id="PF02516"/>
    </source>
</evidence>
<evidence type="ECO:0000256" key="11">
    <source>
        <dbReference type="ARBA" id="ARBA00022842"/>
    </source>
</evidence>
<feature type="transmembrane region" description="Helical" evidence="18">
    <location>
        <begin position="482"/>
        <end position="501"/>
    </location>
</feature>
<dbReference type="Gene3D" id="2.60.40.3390">
    <property type="match status" value="1"/>
</dbReference>
<comment type="cofactor">
    <cofactor evidence="1">
        <name>Mn(2+)</name>
        <dbReference type="ChEBI" id="CHEBI:29035"/>
    </cofactor>
</comment>
<dbReference type="InterPro" id="IPR054479">
    <property type="entry name" value="AglB-like_core"/>
</dbReference>
<evidence type="ECO:0000256" key="15">
    <source>
        <dbReference type="ARBA" id="ARBA00030679"/>
    </source>
</evidence>
<dbReference type="Gene3D" id="3.40.50.12610">
    <property type="match status" value="1"/>
</dbReference>
<keyword evidence="11" id="KW-0460">Magnesium</keyword>
<evidence type="ECO:0000259" key="20">
    <source>
        <dbReference type="Pfam" id="PF18079"/>
    </source>
</evidence>
<dbReference type="GO" id="GO:0016757">
    <property type="term" value="F:glycosyltransferase activity"/>
    <property type="evidence" value="ECO:0007669"/>
    <property type="project" value="UniProtKB-KW"/>
</dbReference>
<dbReference type="GO" id="GO:0046872">
    <property type="term" value="F:metal ion binding"/>
    <property type="evidence" value="ECO:0007669"/>
    <property type="project" value="UniProtKB-KW"/>
</dbReference>
<comment type="caution">
    <text evidence="22">The sequence shown here is derived from an EMBL/GenBank/DDBJ whole genome shotgun (WGS) entry which is preliminary data.</text>
</comment>
<evidence type="ECO:0000259" key="21">
    <source>
        <dbReference type="Pfam" id="PF22627"/>
    </source>
</evidence>
<keyword evidence="10" id="KW-0479">Metal-binding</keyword>
<evidence type="ECO:0000256" key="3">
    <source>
        <dbReference type="ARBA" id="ARBA00004651"/>
    </source>
</evidence>
<dbReference type="PANTHER" id="PTHR13872:SF1">
    <property type="entry name" value="DOLICHYL-DIPHOSPHOOLIGOSACCHARIDE--PROTEIN GLYCOSYLTRANSFERASE SUBUNIT STT3B"/>
    <property type="match status" value="1"/>
</dbReference>
<feature type="transmembrane region" description="Helical" evidence="18">
    <location>
        <begin position="152"/>
        <end position="172"/>
    </location>
</feature>
<feature type="transmembrane region" description="Helical" evidence="18">
    <location>
        <begin position="447"/>
        <end position="470"/>
    </location>
</feature>
<comment type="cofactor">
    <cofactor evidence="2">
        <name>Mg(2+)</name>
        <dbReference type="ChEBI" id="CHEBI:18420"/>
    </cofactor>
</comment>
<accession>A0ABD5ZL39</accession>
<feature type="transmembrane region" description="Helical" evidence="18">
    <location>
        <begin position="269"/>
        <end position="288"/>
    </location>
</feature>
<evidence type="ECO:0000256" key="1">
    <source>
        <dbReference type="ARBA" id="ARBA00001936"/>
    </source>
</evidence>
<protein>
    <recommendedName>
        <fullName evidence="6">dolichyl-phosphooligosaccharide-protein glycotransferase</fullName>
        <ecNumber evidence="6">2.4.99.21</ecNumber>
    </recommendedName>
    <alternativeName>
        <fullName evidence="15">Oligosaccharyl transferase</fullName>
    </alternativeName>
</protein>
<dbReference type="Proteomes" id="UP001596398">
    <property type="component" value="Unassembled WGS sequence"/>
</dbReference>
<evidence type="ECO:0000256" key="9">
    <source>
        <dbReference type="ARBA" id="ARBA00022692"/>
    </source>
</evidence>
<evidence type="ECO:0000256" key="18">
    <source>
        <dbReference type="SAM" id="Phobius"/>
    </source>
</evidence>
<dbReference type="RefSeq" id="WP_276234943.1">
    <property type="nucleotide sequence ID" value="NZ_CP119802.1"/>
</dbReference>
<dbReference type="NCBIfam" id="TIGR04154">
    <property type="entry name" value="archaeo_STT3"/>
    <property type="match status" value="1"/>
</dbReference>
<dbReference type="InterPro" id="IPR026410">
    <property type="entry name" value="OlisacTrfase_arch"/>
</dbReference>
<evidence type="ECO:0000256" key="13">
    <source>
        <dbReference type="ARBA" id="ARBA00023136"/>
    </source>
</evidence>
<feature type="transmembrane region" description="Helical" evidence="18">
    <location>
        <begin position="332"/>
        <end position="352"/>
    </location>
</feature>
<feature type="transmembrane region" description="Helical" evidence="18">
    <location>
        <begin position="389"/>
        <end position="413"/>
    </location>
</feature>
<dbReference type="EC" id="2.4.99.21" evidence="6"/>
<sequence length="969" mass="104769">MSSRSEQRADGGDRSVLDRVRDSYHVPLLALAVAFSLWVRTRGWRNFVVDGRVLYSGNDAWYHYRMVQYTVEHWPFTMPFDPWTEFPTGTFVGQFGTLYDQIIATAALVVGLGSPTTQQVAMTHLFAPAVFGAFALVPAYLFARQVVGREGALVSVLFLTLTTGQFLSRGLVGFSDHHIAEVFFILVAVAAVAKSLRVSMAEKPVWELVTAREFEPLRPVVAWGALAGLGIALYLWTWPPGVFLLGVLGLFFALAASVYQATGVSPDHVAATGIVAGTVAGVLTLATVDTFDISATTLSLLQPALAFALALGCVFLAGFARVWDTRGLDRSLYPVGVVGVGVVGLGLFAVVLPSTFGFFADQVLRIFGYTSTAGSRTVAEAQPVPLESVFAFFSSFYGFGLFTAIAGGAFMAYKAAVADEARADRLFVLVLAVLLFLAAITQRRFEYYFAIPVAVLNGYLAAVVFDLVDLGEALRNAETPSGYQVMAVLSVVMLVAAPMAVGARTAPNVANASASPGEVGLWTGSLDWMEDNTPEMGAYGDGSPSDLEYLGSYERTDDFQYDEGEYGTLAWWDYGHWITVLGHRVPNANPFQANADYSANVLLAPNESTATTLMENGGSEETRYVMVDYQLGVPGTRKYAAPTAWEDRYGLSQTDARADNDIARTIYNVSSNGQARVAYNINTPRGQESLRVRLFQYNGAAQIPDDGQTFVFDYETTVNEGRLFYVTPANGPVVRSFQNRSAAEEFVEQDGSAQIGGLDGFPSEYVPALEHYRLVHASQASRFDRTSRNIYPAVKTFERVPGANVTVEGPANTNVTATVQMRMTTRNQTFTYRQRARTDENGVAEFTLPYATTGDDEWGLDEGYTNTSVVADGPYEFATPQETNESTLTTTVFNATGDVSEGQVLGEDDSTTTVELTRTVVDEPEGANTTNTTNDTQGLLTTPTEPTEDDTAGTAASLSGPTTFAARPA</sequence>
<feature type="domain" description="AglB-like core" evidence="21">
    <location>
        <begin position="522"/>
        <end position="630"/>
    </location>
</feature>
<organism evidence="22 23">
    <name type="scientific">Halosegnis marinus</name>
    <dbReference type="NCBI Taxonomy" id="3034023"/>
    <lineage>
        <taxon>Archaea</taxon>
        <taxon>Methanobacteriati</taxon>
        <taxon>Methanobacteriota</taxon>
        <taxon>Stenosarchaea group</taxon>
        <taxon>Halobacteria</taxon>
        <taxon>Halobacteriales</taxon>
        <taxon>Natronomonadaceae</taxon>
        <taxon>Halosegnis</taxon>
    </lineage>
</organism>
<dbReference type="InterPro" id="IPR041154">
    <property type="entry name" value="AglB_P1"/>
</dbReference>
<feature type="transmembrane region" description="Helical" evidence="18">
    <location>
        <begin position="24"/>
        <end position="41"/>
    </location>
</feature>
<comment type="catalytic activity">
    <reaction evidence="16">
        <text>an archaeal dolichyl phosphooligosaccharide + [protein]-L-asparagine = an archaeal dolichyl phosphate + a glycoprotein with the oligosaccharide chain attached by N-beta-D-glycosyl linkage to a protein L-asparagine.</text>
        <dbReference type="EC" id="2.4.99.21"/>
    </reaction>
</comment>
<evidence type="ECO:0000256" key="2">
    <source>
        <dbReference type="ARBA" id="ARBA00001946"/>
    </source>
</evidence>
<dbReference type="AlphaFoldDB" id="A0ABD5ZL39"/>
<keyword evidence="14" id="KW-0464">Manganese</keyword>
<evidence type="ECO:0000256" key="16">
    <source>
        <dbReference type="ARBA" id="ARBA00034066"/>
    </source>
</evidence>
<reference evidence="22 23" key="1">
    <citation type="journal article" date="2019" name="Int. J. Syst. Evol. Microbiol.">
        <title>The Global Catalogue of Microorganisms (GCM) 10K type strain sequencing project: providing services to taxonomists for standard genome sequencing and annotation.</title>
        <authorList>
            <consortium name="The Broad Institute Genomics Platform"/>
            <consortium name="The Broad Institute Genome Sequencing Center for Infectious Disease"/>
            <person name="Wu L."/>
            <person name="Ma J."/>
        </authorList>
    </citation>
    <scope>NUCLEOTIDE SEQUENCE [LARGE SCALE GENOMIC DNA]</scope>
    <source>
        <strain evidence="22 23">DT85</strain>
    </source>
</reference>
<evidence type="ECO:0000256" key="8">
    <source>
        <dbReference type="ARBA" id="ARBA00022679"/>
    </source>
</evidence>
<keyword evidence="23" id="KW-1185">Reference proteome</keyword>
<feature type="compositionally biased region" description="Polar residues" evidence="17">
    <location>
        <begin position="927"/>
        <end position="937"/>
    </location>
</feature>
<feature type="region of interest" description="Disordered" evidence="17">
    <location>
        <begin position="922"/>
        <end position="969"/>
    </location>
</feature>
<dbReference type="Pfam" id="PF02516">
    <property type="entry name" value="STT3"/>
    <property type="match status" value="1"/>
</dbReference>
<evidence type="ECO:0000256" key="12">
    <source>
        <dbReference type="ARBA" id="ARBA00022989"/>
    </source>
</evidence>
<dbReference type="GeneID" id="79265614"/>
<dbReference type="EMBL" id="JBHTAP010000001">
    <property type="protein sequence ID" value="MFC7233952.1"/>
    <property type="molecule type" value="Genomic_DNA"/>
</dbReference>
<name>A0ABD5ZL39_9EURY</name>
<keyword evidence="8 22" id="KW-0808">Transferase</keyword>
<evidence type="ECO:0000256" key="10">
    <source>
        <dbReference type="ARBA" id="ARBA00022723"/>
    </source>
</evidence>
<feature type="transmembrane region" description="Helical" evidence="18">
    <location>
        <begin position="425"/>
        <end position="441"/>
    </location>
</feature>
<feature type="transmembrane region" description="Helical" evidence="18">
    <location>
        <begin position="217"/>
        <end position="236"/>
    </location>
</feature>
<comment type="similarity">
    <text evidence="5">Belongs to the STT3 family.</text>
</comment>
<evidence type="ECO:0000256" key="14">
    <source>
        <dbReference type="ARBA" id="ARBA00023211"/>
    </source>
</evidence>